<accession>A0ABV6C7B1</accession>
<sequence length="76" mass="7335">SQITVTATYNGAPVSGAAVTATVTPTTGGPTVGPISNSGDTNAAGQATFDVVSGTTPGFYTITVSIAATDLNDAGW</sequence>
<gene>
    <name evidence="1" type="ORF">ACFFRE_13810</name>
</gene>
<evidence type="ECO:0000313" key="1">
    <source>
        <dbReference type="EMBL" id="MFC0083203.1"/>
    </source>
</evidence>
<evidence type="ECO:0008006" key="3">
    <source>
        <dbReference type="Google" id="ProtNLM"/>
    </source>
</evidence>
<dbReference type="SUPFAM" id="SSF49373">
    <property type="entry name" value="Invasin/intimin cell-adhesion fragments"/>
    <property type="match status" value="1"/>
</dbReference>
<dbReference type="Proteomes" id="UP001589788">
    <property type="component" value="Unassembled WGS sequence"/>
</dbReference>
<dbReference type="InterPro" id="IPR008964">
    <property type="entry name" value="Invasin/intimin_cell_adhesion"/>
</dbReference>
<feature type="non-terminal residue" evidence="1">
    <location>
        <position position="1"/>
    </location>
</feature>
<keyword evidence="2" id="KW-1185">Reference proteome</keyword>
<comment type="caution">
    <text evidence="1">The sequence shown here is derived from an EMBL/GenBank/DDBJ whole genome shotgun (WGS) entry which is preliminary data.</text>
</comment>
<evidence type="ECO:0000313" key="2">
    <source>
        <dbReference type="Proteomes" id="UP001589788"/>
    </source>
</evidence>
<organism evidence="1 2">
    <name type="scientific">Aciditerrimonas ferrireducens</name>
    <dbReference type="NCBI Taxonomy" id="667306"/>
    <lineage>
        <taxon>Bacteria</taxon>
        <taxon>Bacillati</taxon>
        <taxon>Actinomycetota</taxon>
        <taxon>Acidimicrobiia</taxon>
        <taxon>Acidimicrobiales</taxon>
        <taxon>Acidimicrobiaceae</taxon>
        <taxon>Aciditerrimonas</taxon>
    </lineage>
</organism>
<dbReference type="RefSeq" id="WP_377790951.1">
    <property type="nucleotide sequence ID" value="NZ_JBHLYQ010000335.1"/>
</dbReference>
<dbReference type="Gene3D" id="2.60.40.10">
    <property type="entry name" value="Immunoglobulins"/>
    <property type="match status" value="1"/>
</dbReference>
<protein>
    <recommendedName>
        <fullName evidence="3">Big-1 domain-containing protein</fullName>
    </recommendedName>
</protein>
<reference evidence="1 2" key="1">
    <citation type="submission" date="2024-09" db="EMBL/GenBank/DDBJ databases">
        <authorList>
            <person name="Sun Q."/>
            <person name="Mori K."/>
        </authorList>
    </citation>
    <scope>NUCLEOTIDE SEQUENCE [LARGE SCALE GENOMIC DNA]</scope>
    <source>
        <strain evidence="1 2">JCM 15389</strain>
    </source>
</reference>
<name>A0ABV6C7B1_9ACTN</name>
<dbReference type="InterPro" id="IPR013783">
    <property type="entry name" value="Ig-like_fold"/>
</dbReference>
<dbReference type="EMBL" id="JBHLYQ010000335">
    <property type="protein sequence ID" value="MFC0083203.1"/>
    <property type="molecule type" value="Genomic_DNA"/>
</dbReference>
<proteinExistence type="predicted"/>